<dbReference type="CDD" id="cd00130">
    <property type="entry name" value="PAS"/>
    <property type="match status" value="1"/>
</dbReference>
<dbReference type="SUPFAM" id="SSF55785">
    <property type="entry name" value="PYP-like sensor domain (PAS domain)"/>
    <property type="match status" value="1"/>
</dbReference>
<dbReference type="PANTHER" id="PTHR41523:SF7">
    <property type="entry name" value="HISTIDINE KINASE"/>
    <property type="match status" value="1"/>
</dbReference>
<protein>
    <recommendedName>
        <fullName evidence="3">Blue-light-activated histidine kinase</fullName>
        <ecNumber evidence="2">2.7.13.3</ecNumber>
    </recommendedName>
</protein>
<dbReference type="InterPro" id="IPR035965">
    <property type="entry name" value="PAS-like_dom_sf"/>
</dbReference>
<name>A0A3G8M7I6_9HYPH</name>
<dbReference type="Proteomes" id="UP000273982">
    <property type="component" value="Chromosome"/>
</dbReference>
<reference evidence="10 11" key="1">
    <citation type="submission" date="2018-11" db="EMBL/GenBank/DDBJ databases">
        <title>Genome squencing of methanotrophic bacteria isolated from alkaline groundwater in Korea.</title>
        <authorList>
            <person name="Nguyen L.N."/>
        </authorList>
    </citation>
    <scope>NUCLEOTIDE SEQUENCE [LARGE SCALE GENOMIC DNA]</scope>
    <source>
        <strain evidence="10 11">GW6</strain>
    </source>
</reference>
<dbReference type="InterPro" id="IPR036890">
    <property type="entry name" value="HATPase_C_sf"/>
</dbReference>
<dbReference type="PANTHER" id="PTHR41523">
    <property type="entry name" value="TWO-COMPONENT SYSTEM SENSOR PROTEIN"/>
    <property type="match status" value="1"/>
</dbReference>
<evidence type="ECO:0000256" key="1">
    <source>
        <dbReference type="ARBA" id="ARBA00000085"/>
    </source>
</evidence>
<evidence type="ECO:0000256" key="3">
    <source>
        <dbReference type="ARBA" id="ARBA00021740"/>
    </source>
</evidence>
<keyword evidence="8" id="KW-0067">ATP-binding</keyword>
<dbReference type="KEGG" id="mros:EHO51_13875"/>
<sequence>MSQRATEQESEITYAQFKALANSIPNLAWMARPDGWVFWYNDRWYEYTGTTPEEMAGWGWQSVHHPDVLPKMLERWTHAIQHGEFFQMIFPLKGADGLYRPFLTRIEPLRENGAVVGWFGTNTDVTEQERDRERLQLLIHELNHRVKNTLATVHSIALHSLRELKQNSVELFENRLLALAAVHDVLTRENWTKAQVDELVRTAIAPAGQENFDVSGPPVDVCPRIAAALAMTLHELCTNAVRYGSLSAPSGRVAVDWGVDSARRTPMLHLVWREHGGPAISPPSDKGFGMRLIERTLASEAGAQVAIKFPPEGLRCAMDIPLTVEMLK</sequence>
<dbReference type="SMART" id="SM00086">
    <property type="entry name" value="PAC"/>
    <property type="match status" value="1"/>
</dbReference>
<dbReference type="InterPro" id="IPR013655">
    <property type="entry name" value="PAS_fold_3"/>
</dbReference>
<keyword evidence="5" id="KW-0808">Transferase</keyword>
<evidence type="ECO:0000256" key="4">
    <source>
        <dbReference type="ARBA" id="ARBA00022553"/>
    </source>
</evidence>
<evidence type="ECO:0000259" key="9">
    <source>
        <dbReference type="PROSITE" id="PS50112"/>
    </source>
</evidence>
<feature type="domain" description="PAS" evidence="9">
    <location>
        <begin position="13"/>
        <end position="83"/>
    </location>
</feature>
<evidence type="ECO:0000256" key="5">
    <source>
        <dbReference type="ARBA" id="ARBA00022679"/>
    </source>
</evidence>
<keyword evidence="6" id="KW-0547">Nucleotide-binding</keyword>
<evidence type="ECO:0000256" key="6">
    <source>
        <dbReference type="ARBA" id="ARBA00022741"/>
    </source>
</evidence>
<dbReference type="SMART" id="SM00911">
    <property type="entry name" value="HWE_HK"/>
    <property type="match status" value="1"/>
</dbReference>
<dbReference type="Gene3D" id="3.30.565.10">
    <property type="entry name" value="Histidine kinase-like ATPase, C-terminal domain"/>
    <property type="match status" value="1"/>
</dbReference>
<accession>A0A3G8M7I6</accession>
<evidence type="ECO:0000313" key="10">
    <source>
        <dbReference type="EMBL" id="AZG77727.1"/>
    </source>
</evidence>
<dbReference type="AlphaFoldDB" id="A0A3G8M7I6"/>
<keyword evidence="7" id="KW-0418">Kinase</keyword>
<dbReference type="Pfam" id="PF08447">
    <property type="entry name" value="PAS_3"/>
    <property type="match status" value="1"/>
</dbReference>
<dbReference type="InterPro" id="IPR011102">
    <property type="entry name" value="Sig_transdc_His_kinase_HWE"/>
</dbReference>
<organism evidence="10 11">
    <name type="scientific">Methylocystis rosea</name>
    <dbReference type="NCBI Taxonomy" id="173366"/>
    <lineage>
        <taxon>Bacteria</taxon>
        <taxon>Pseudomonadati</taxon>
        <taxon>Pseudomonadota</taxon>
        <taxon>Alphaproteobacteria</taxon>
        <taxon>Hyphomicrobiales</taxon>
        <taxon>Methylocystaceae</taxon>
        <taxon>Methylocystis</taxon>
    </lineage>
</organism>
<dbReference type="InterPro" id="IPR001610">
    <property type="entry name" value="PAC"/>
</dbReference>
<dbReference type="EMBL" id="CP034086">
    <property type="protein sequence ID" value="AZG77727.1"/>
    <property type="molecule type" value="Genomic_DNA"/>
</dbReference>
<evidence type="ECO:0000313" key="11">
    <source>
        <dbReference type="Proteomes" id="UP000273982"/>
    </source>
</evidence>
<dbReference type="NCBIfam" id="TIGR00229">
    <property type="entry name" value="sensory_box"/>
    <property type="match status" value="1"/>
</dbReference>
<dbReference type="Gene3D" id="3.30.450.20">
    <property type="entry name" value="PAS domain"/>
    <property type="match status" value="1"/>
</dbReference>
<comment type="catalytic activity">
    <reaction evidence="1">
        <text>ATP + protein L-histidine = ADP + protein N-phospho-L-histidine.</text>
        <dbReference type="EC" id="2.7.13.3"/>
    </reaction>
</comment>
<dbReference type="GO" id="GO:0004673">
    <property type="term" value="F:protein histidine kinase activity"/>
    <property type="evidence" value="ECO:0007669"/>
    <property type="project" value="UniProtKB-EC"/>
</dbReference>
<evidence type="ECO:0000256" key="7">
    <source>
        <dbReference type="ARBA" id="ARBA00022777"/>
    </source>
</evidence>
<gene>
    <name evidence="10" type="ORF">EHO51_13875</name>
</gene>
<dbReference type="GO" id="GO:0005524">
    <property type="term" value="F:ATP binding"/>
    <property type="evidence" value="ECO:0007669"/>
    <property type="project" value="UniProtKB-KW"/>
</dbReference>
<dbReference type="Pfam" id="PF07536">
    <property type="entry name" value="HWE_HK"/>
    <property type="match status" value="1"/>
</dbReference>
<dbReference type="EC" id="2.7.13.3" evidence="2"/>
<keyword evidence="4" id="KW-0597">Phosphoprotein</keyword>
<dbReference type="FunFam" id="3.30.450.20:FF:000099">
    <property type="entry name" value="Sensory box sensor histidine kinase"/>
    <property type="match status" value="1"/>
</dbReference>
<evidence type="ECO:0000256" key="8">
    <source>
        <dbReference type="ARBA" id="ARBA00022840"/>
    </source>
</evidence>
<proteinExistence type="predicted"/>
<evidence type="ECO:0000256" key="2">
    <source>
        <dbReference type="ARBA" id="ARBA00012438"/>
    </source>
</evidence>
<dbReference type="SMART" id="SM00091">
    <property type="entry name" value="PAS"/>
    <property type="match status" value="1"/>
</dbReference>
<dbReference type="PROSITE" id="PS50112">
    <property type="entry name" value="PAS"/>
    <property type="match status" value="1"/>
</dbReference>
<dbReference type="RefSeq" id="WP_124739380.1">
    <property type="nucleotide sequence ID" value="NZ_CP034086.1"/>
</dbReference>
<dbReference type="InterPro" id="IPR000014">
    <property type="entry name" value="PAS"/>
</dbReference>